<proteinExistence type="predicted"/>
<feature type="compositionally biased region" description="Basic and acidic residues" evidence="1">
    <location>
        <begin position="95"/>
        <end position="104"/>
    </location>
</feature>
<feature type="chain" id="PRO_5040943456" description="RGS domain-containing protein" evidence="2">
    <location>
        <begin position="19"/>
        <end position="172"/>
    </location>
</feature>
<keyword evidence="5" id="KW-1185">Reference proteome</keyword>
<organism evidence="4 5">
    <name type="scientific">Desmophyllum pertusum</name>
    <dbReference type="NCBI Taxonomy" id="174260"/>
    <lineage>
        <taxon>Eukaryota</taxon>
        <taxon>Metazoa</taxon>
        <taxon>Cnidaria</taxon>
        <taxon>Anthozoa</taxon>
        <taxon>Hexacorallia</taxon>
        <taxon>Scleractinia</taxon>
        <taxon>Caryophylliina</taxon>
        <taxon>Caryophylliidae</taxon>
        <taxon>Desmophyllum</taxon>
    </lineage>
</organism>
<comment type="caution">
    <text evidence="4">The sequence shown here is derived from an EMBL/GenBank/DDBJ whole genome shotgun (WGS) entry which is preliminary data.</text>
</comment>
<evidence type="ECO:0000256" key="1">
    <source>
        <dbReference type="SAM" id="MobiDB-lite"/>
    </source>
</evidence>
<name>A0A9X0D326_9CNID</name>
<dbReference type="InterPro" id="IPR016137">
    <property type="entry name" value="RGS"/>
</dbReference>
<reference evidence="4" key="1">
    <citation type="submission" date="2023-01" db="EMBL/GenBank/DDBJ databases">
        <title>Genome assembly of the deep-sea coral Lophelia pertusa.</title>
        <authorList>
            <person name="Herrera S."/>
            <person name="Cordes E."/>
        </authorList>
    </citation>
    <scope>NUCLEOTIDE SEQUENCE</scope>
    <source>
        <strain evidence="4">USNM1676648</strain>
        <tissue evidence="4">Polyp</tissue>
    </source>
</reference>
<evidence type="ECO:0000259" key="3">
    <source>
        <dbReference type="PROSITE" id="PS50132"/>
    </source>
</evidence>
<dbReference type="EMBL" id="MU825907">
    <property type="protein sequence ID" value="KAJ7383054.1"/>
    <property type="molecule type" value="Genomic_DNA"/>
</dbReference>
<evidence type="ECO:0000313" key="4">
    <source>
        <dbReference type="EMBL" id="KAJ7383054.1"/>
    </source>
</evidence>
<dbReference type="Proteomes" id="UP001163046">
    <property type="component" value="Unassembled WGS sequence"/>
</dbReference>
<protein>
    <recommendedName>
        <fullName evidence="3">RGS domain-containing protein</fullName>
    </recommendedName>
</protein>
<feature type="region of interest" description="Disordered" evidence="1">
    <location>
        <begin position="79"/>
        <end position="172"/>
    </location>
</feature>
<accession>A0A9X0D326</accession>
<feature type="compositionally biased region" description="Basic and acidic residues" evidence="1">
    <location>
        <begin position="145"/>
        <end position="154"/>
    </location>
</feature>
<dbReference type="OrthoDB" id="5990430at2759"/>
<dbReference type="AlphaFoldDB" id="A0A9X0D326"/>
<keyword evidence="2" id="KW-0732">Signal</keyword>
<dbReference type="PROSITE" id="PS50132">
    <property type="entry name" value="RGS"/>
    <property type="match status" value="1"/>
</dbReference>
<evidence type="ECO:0000256" key="2">
    <source>
        <dbReference type="SAM" id="SignalP"/>
    </source>
</evidence>
<sequence length="172" mass="20297">MSKAVLALLFAVFALTTGLPVRNRFYEDVDDYRREFIPKDEAADFDESVYDEYLRRRQPIDLNEALLEDSPTVVKKRVYNGGLHGDEHEEEETRAEEYLARDYQPEEDEREFDEAYNDYWRDEQNDAPIQNDPAEVYSDEGDEYAPEKYSKADEPESTPRTTSRGCMTRKRR</sequence>
<evidence type="ECO:0000313" key="5">
    <source>
        <dbReference type="Proteomes" id="UP001163046"/>
    </source>
</evidence>
<feature type="signal peptide" evidence="2">
    <location>
        <begin position="1"/>
        <end position="18"/>
    </location>
</feature>
<feature type="compositionally biased region" description="Acidic residues" evidence="1">
    <location>
        <begin position="105"/>
        <end position="116"/>
    </location>
</feature>
<feature type="domain" description="RGS" evidence="3">
    <location>
        <begin position="1"/>
        <end position="59"/>
    </location>
</feature>
<gene>
    <name evidence="4" type="ORF">OS493_030940</name>
</gene>